<name>A0ABS4QWX2_9HYPH</name>
<accession>A0ABS4QWX2</accession>
<keyword evidence="2" id="KW-1185">Reference proteome</keyword>
<dbReference type="Proteomes" id="UP000730739">
    <property type="component" value="Unassembled WGS sequence"/>
</dbReference>
<dbReference type="InterPro" id="IPR016364">
    <property type="entry name" value="Surface_antigen_Rickettsia"/>
</dbReference>
<dbReference type="PIRSF" id="PIRSF002721">
    <property type="entry name" value="Surface_antigen_Rickettsia"/>
    <property type="match status" value="1"/>
</dbReference>
<evidence type="ECO:0000313" key="2">
    <source>
        <dbReference type="Proteomes" id="UP000730739"/>
    </source>
</evidence>
<protein>
    <submittedName>
        <fullName evidence="1">Surface antigen</fullName>
    </submittedName>
</protein>
<reference evidence="1 2" key="1">
    <citation type="submission" date="2021-03" db="EMBL/GenBank/DDBJ databases">
        <title>Genomic Encyclopedia of Type Strains, Phase IV (KMG-IV): sequencing the most valuable type-strain genomes for metagenomic binning, comparative biology and taxonomic classification.</title>
        <authorList>
            <person name="Goeker M."/>
        </authorList>
    </citation>
    <scope>NUCLEOTIDE SEQUENCE [LARGE SCALE GENOMIC DNA]</scope>
    <source>
        <strain evidence="1 2">DSM 13372</strain>
    </source>
</reference>
<comment type="caution">
    <text evidence="1">The sequence shown here is derived from an EMBL/GenBank/DDBJ whole genome shotgun (WGS) entry which is preliminary data.</text>
</comment>
<evidence type="ECO:0000313" key="1">
    <source>
        <dbReference type="EMBL" id="MBP2235145.1"/>
    </source>
</evidence>
<proteinExistence type="predicted"/>
<organism evidence="1 2">
    <name type="scientific">Sinorhizobium kostiense</name>
    <dbReference type="NCBI Taxonomy" id="76747"/>
    <lineage>
        <taxon>Bacteria</taxon>
        <taxon>Pseudomonadati</taxon>
        <taxon>Pseudomonadota</taxon>
        <taxon>Alphaproteobacteria</taxon>
        <taxon>Hyphomicrobiales</taxon>
        <taxon>Rhizobiaceae</taxon>
        <taxon>Sinorhizobium/Ensifer group</taxon>
        <taxon>Sinorhizobium</taxon>
    </lineage>
</organism>
<sequence length="163" mass="16644">MNESELSRIMMISAEVRRALASGGRIAIVASTVALAGCSTSSAQRGSAAAAFGAVSTRSPSSAAYIDALRGGVIARLGGIKLGESDRQRALEAEYRALEAAPGGQPVLWEGRGVSGSVVAAAPYQVGSQNCRQYSHTVIVEGQSTSGRGAACRNSDGSWTPLT</sequence>
<dbReference type="EMBL" id="JAGILA010000002">
    <property type="protein sequence ID" value="MBP2235145.1"/>
    <property type="molecule type" value="Genomic_DNA"/>
</dbReference>
<gene>
    <name evidence="1" type="ORF">J2Z31_001637</name>
</gene>